<comment type="caution">
    <text evidence="2">The sequence shown here is derived from an EMBL/GenBank/DDBJ whole genome shotgun (WGS) entry which is preliminary data.</text>
</comment>
<gene>
    <name evidence="2" type="ORF">HGH92_24520</name>
</gene>
<organism evidence="2 3">
    <name type="scientific">Chitinophaga varians</name>
    <dbReference type="NCBI Taxonomy" id="2202339"/>
    <lineage>
        <taxon>Bacteria</taxon>
        <taxon>Pseudomonadati</taxon>
        <taxon>Bacteroidota</taxon>
        <taxon>Chitinophagia</taxon>
        <taxon>Chitinophagales</taxon>
        <taxon>Chitinophagaceae</taxon>
        <taxon>Chitinophaga</taxon>
    </lineage>
</organism>
<proteinExistence type="predicted"/>
<feature type="region of interest" description="Disordered" evidence="1">
    <location>
        <begin position="102"/>
        <end position="127"/>
    </location>
</feature>
<evidence type="ECO:0000256" key="1">
    <source>
        <dbReference type="SAM" id="MobiDB-lite"/>
    </source>
</evidence>
<keyword evidence="3" id="KW-1185">Reference proteome</keyword>
<dbReference type="AlphaFoldDB" id="A0A847RWT5"/>
<feature type="compositionally biased region" description="Low complexity" evidence="1">
    <location>
        <begin position="112"/>
        <end position="123"/>
    </location>
</feature>
<evidence type="ECO:0000313" key="2">
    <source>
        <dbReference type="EMBL" id="NLR67492.1"/>
    </source>
</evidence>
<protein>
    <submittedName>
        <fullName evidence="2">Uncharacterized protein</fullName>
    </submittedName>
</protein>
<dbReference type="EMBL" id="JABAIA010000003">
    <property type="protein sequence ID" value="NLR67492.1"/>
    <property type="molecule type" value="Genomic_DNA"/>
</dbReference>
<accession>A0A847RWT5</accession>
<dbReference type="RefSeq" id="WP_168873452.1">
    <property type="nucleotide sequence ID" value="NZ_JABAIA010000003.1"/>
</dbReference>
<dbReference type="Proteomes" id="UP000570474">
    <property type="component" value="Unassembled WGS sequence"/>
</dbReference>
<name>A0A847RWT5_9BACT</name>
<reference evidence="2 3" key="1">
    <citation type="submission" date="2020-04" db="EMBL/GenBank/DDBJ databases">
        <authorList>
            <person name="Yin C."/>
        </authorList>
    </citation>
    <scope>NUCLEOTIDE SEQUENCE [LARGE SCALE GENOMIC DNA]</scope>
    <source>
        <strain evidence="2 3">Ae27</strain>
    </source>
</reference>
<evidence type="ECO:0000313" key="3">
    <source>
        <dbReference type="Proteomes" id="UP000570474"/>
    </source>
</evidence>
<sequence>MIKTSQNKTVGYNTKTGTTEKIKTDGISARERSAAMAFVKKNSGNTAEFDASASVYNSFVELLSAGVRSKMSSIVDADDGSGGTSDANNQEHGGQIREIRDEAGKPTGNTEVVQSPSSPVSDPTNNSAVTITHTIDVRTKSLFHSHPSGAKENSSFVQGPSVQDINGATDKKGNPIANYQFGMSKSAGQKVYIYSTNGVKAILPKSAW</sequence>